<dbReference type="InterPro" id="IPR004195">
    <property type="entry name" value="Head_decoration_D"/>
</dbReference>
<proteinExistence type="predicted"/>
<keyword evidence="2" id="KW-1185">Reference proteome</keyword>
<dbReference type="Pfam" id="PF02924">
    <property type="entry name" value="HDPD"/>
    <property type="match status" value="1"/>
</dbReference>
<sequence length="116" mass="11838">MANPIRNTYVPAQLAAGHFPVVMDSVVIAQGMVLAAGAVLGKVTADDEYVLSLSAATDGSQNPEVILAEAVDTTDAPAPAPVMLTGEVLGDKLTIGTGHTIASVKAALRPLSLFIR</sequence>
<accession>A0AAQ1G5G0</accession>
<evidence type="ECO:0000313" key="2">
    <source>
        <dbReference type="Proteomes" id="UP000243518"/>
    </source>
</evidence>
<dbReference type="Gene3D" id="2.40.300.10">
    <property type="entry name" value="Head decoration protein D"/>
    <property type="match status" value="1"/>
</dbReference>
<dbReference type="Proteomes" id="UP000243518">
    <property type="component" value="Unassembled WGS sequence"/>
</dbReference>
<dbReference type="EMBL" id="FNVE01000002">
    <property type="protein sequence ID" value="SEF83062.1"/>
    <property type="molecule type" value="Genomic_DNA"/>
</dbReference>
<evidence type="ECO:0000313" key="1">
    <source>
        <dbReference type="EMBL" id="SEF83062.1"/>
    </source>
</evidence>
<gene>
    <name evidence="1" type="ORF">SAMN05216586_10249</name>
</gene>
<organism evidence="1 2">
    <name type="scientific">Halopseudomonas aestusnigri</name>
    <dbReference type="NCBI Taxonomy" id="857252"/>
    <lineage>
        <taxon>Bacteria</taxon>
        <taxon>Pseudomonadati</taxon>
        <taxon>Pseudomonadota</taxon>
        <taxon>Gammaproteobacteria</taxon>
        <taxon>Pseudomonadales</taxon>
        <taxon>Pseudomonadaceae</taxon>
        <taxon>Halopseudomonas</taxon>
    </lineage>
</organism>
<reference evidence="1 2" key="1">
    <citation type="submission" date="2016-10" db="EMBL/GenBank/DDBJ databases">
        <authorList>
            <person name="Varghese N."/>
            <person name="Submissions S."/>
        </authorList>
    </citation>
    <scope>NUCLEOTIDE SEQUENCE [LARGE SCALE GENOMIC DNA]</scope>
    <source>
        <strain evidence="1 2">CECT 8317</strain>
    </source>
</reference>
<protein>
    <submittedName>
        <fullName evidence="1">Bacteriophage lambda head decoration protein D</fullName>
    </submittedName>
</protein>
<name>A0AAQ1G5G0_9GAMM</name>
<dbReference type="AlphaFoldDB" id="A0AAQ1G5G0"/>
<comment type="caution">
    <text evidence="1">The sequence shown here is derived from an EMBL/GenBank/DDBJ whole genome shotgun (WGS) entry which is preliminary data.</text>
</comment>
<dbReference type="RefSeq" id="WP_088273987.1">
    <property type="nucleotide sequence ID" value="NZ_FNVE01000002.1"/>
</dbReference>